<evidence type="ECO:0000256" key="6">
    <source>
        <dbReference type="ARBA" id="ARBA00022837"/>
    </source>
</evidence>
<dbReference type="InterPro" id="IPR011118">
    <property type="entry name" value="Tannase/feruloyl_esterase"/>
</dbReference>
<evidence type="ECO:0000313" key="10">
    <source>
        <dbReference type="EMBL" id="RRN43647.1"/>
    </source>
</evidence>
<dbReference type="PANTHER" id="PTHR33938:SF15">
    <property type="entry name" value="FERULOYL ESTERASE B-RELATED"/>
    <property type="match status" value="1"/>
</dbReference>
<dbReference type="PANTHER" id="PTHR33938">
    <property type="entry name" value="FERULOYL ESTERASE B-RELATED"/>
    <property type="match status" value="1"/>
</dbReference>
<comment type="similarity">
    <text evidence="1">Belongs to the tannase family.</text>
</comment>
<dbReference type="Proteomes" id="UP000270261">
    <property type="component" value="Unassembled WGS sequence"/>
</dbReference>
<dbReference type="GO" id="GO:0052689">
    <property type="term" value="F:carboxylic ester hydrolase activity"/>
    <property type="evidence" value="ECO:0007669"/>
    <property type="project" value="UniProtKB-KW"/>
</dbReference>
<feature type="compositionally biased region" description="Low complexity" evidence="8">
    <location>
        <begin position="412"/>
        <end position="429"/>
    </location>
</feature>
<dbReference type="SUPFAM" id="SSF53474">
    <property type="entry name" value="alpha/beta-Hydrolases"/>
    <property type="match status" value="1"/>
</dbReference>
<accession>A0A426FLW9</accession>
<evidence type="ECO:0000256" key="2">
    <source>
        <dbReference type="ARBA" id="ARBA00022487"/>
    </source>
</evidence>
<keyword evidence="3" id="KW-0479">Metal-binding</keyword>
<feature type="region of interest" description="Disordered" evidence="8">
    <location>
        <begin position="386"/>
        <end position="432"/>
    </location>
</feature>
<dbReference type="RefSeq" id="WP_125095852.1">
    <property type="nucleotide sequence ID" value="NZ_RRUE01000002.1"/>
</dbReference>
<feature type="compositionally biased region" description="Low complexity" evidence="8">
    <location>
        <begin position="388"/>
        <end position="405"/>
    </location>
</feature>
<gene>
    <name evidence="10" type="ORF">EHV23_09445</name>
</gene>
<sequence length="665" mass="70355">MKLRPCHPAPLLRPLHVALLMATPLAAAVPLNVHAAPHPAAATAARATSSLPAVQNAQDVPLAAATTPQLLAAATSRDTSPAAALTDSPSQRCAELKSMHIGGTRITSTSWSTGGIEADSMAAFTGGQAASQQVGAHCVIEGEIGARTGADGKHYGTRFQLRLPEQWNKAFLFQGGGGVDGFVAPAVGNIPFQQTTATPALKRGYAVVSMDGGHPTPTPDFGADQQARLDFAYQSTGKVTAVARKLVMQFYQASPRHSYFMGCSNGGREAMIAAQRYPLEFDGVIAANPGFRLSRAAVAEVWDTQQLMAIAPPNAHGQKILANALTQQDLDLVSKAVTEKCDAKDGLKDGVINAWERCDFDPAVLQCAEDNATGSLADNLKTTPATQTAGKAHAAPHGGTAAGPKSHTRQHSTSTTGSSAGTSKVSAGSQTAANDAPLPQCLPAAKVQALKAIFGGAKNSHGEPIYSGWFYDSGINQPNWRQWKLGDSQTAKPNANNVILGGGSLTQYFMTPFNPAFDLTKFDFDRDTSKTYQTGALNDAISTDLSTFRKNGGRLIIITGVSDPVFSAMDQRNWFKQMQADTPKAQDFSRLFMVPGMNHCGGGNAFNDFDPLTALENWHNNDRAPDYLVAQGKAFPNKQMPLCAWPKVATYTGGIPGKLNSFTCR</sequence>
<evidence type="ECO:0000256" key="8">
    <source>
        <dbReference type="SAM" id="MobiDB-lite"/>
    </source>
</evidence>
<evidence type="ECO:0000256" key="4">
    <source>
        <dbReference type="ARBA" id="ARBA00022729"/>
    </source>
</evidence>
<reference evidence="10 11" key="1">
    <citation type="submission" date="2018-11" db="EMBL/GenBank/DDBJ databases">
        <title>Genome sequencing of Lautropia sp. KCOM 2505 (= ChDC F240).</title>
        <authorList>
            <person name="Kook J.-K."/>
            <person name="Park S.-N."/>
            <person name="Lim Y.K."/>
        </authorList>
    </citation>
    <scope>NUCLEOTIDE SEQUENCE [LARGE SCALE GENOMIC DNA]</scope>
    <source>
        <strain evidence="10 11">KCOM 2505</strain>
    </source>
</reference>
<feature type="signal peptide" evidence="9">
    <location>
        <begin position="1"/>
        <end position="35"/>
    </location>
</feature>
<evidence type="ECO:0000256" key="9">
    <source>
        <dbReference type="SAM" id="SignalP"/>
    </source>
</evidence>
<proteinExistence type="inferred from homology"/>
<evidence type="ECO:0000313" key="11">
    <source>
        <dbReference type="Proteomes" id="UP000270261"/>
    </source>
</evidence>
<dbReference type="GO" id="GO:0046872">
    <property type="term" value="F:metal ion binding"/>
    <property type="evidence" value="ECO:0007669"/>
    <property type="project" value="UniProtKB-KW"/>
</dbReference>
<evidence type="ECO:0000256" key="5">
    <source>
        <dbReference type="ARBA" id="ARBA00022801"/>
    </source>
</evidence>
<dbReference type="Gene3D" id="3.40.50.1820">
    <property type="entry name" value="alpha/beta hydrolase"/>
    <property type="match status" value="1"/>
</dbReference>
<keyword evidence="2" id="KW-0719">Serine esterase</keyword>
<keyword evidence="11" id="KW-1185">Reference proteome</keyword>
<name>A0A426FLW9_9BURK</name>
<dbReference type="Pfam" id="PF07519">
    <property type="entry name" value="Tannase"/>
    <property type="match status" value="1"/>
</dbReference>
<dbReference type="OrthoDB" id="8672133at2"/>
<organism evidence="10 11">
    <name type="scientific">Lautropia dentalis</name>
    <dbReference type="NCBI Taxonomy" id="2490857"/>
    <lineage>
        <taxon>Bacteria</taxon>
        <taxon>Pseudomonadati</taxon>
        <taxon>Pseudomonadota</taxon>
        <taxon>Betaproteobacteria</taxon>
        <taxon>Burkholderiales</taxon>
        <taxon>Burkholderiaceae</taxon>
        <taxon>Lautropia</taxon>
    </lineage>
</organism>
<keyword evidence="6" id="KW-0106">Calcium</keyword>
<keyword evidence="7" id="KW-1015">Disulfide bond</keyword>
<evidence type="ECO:0000256" key="1">
    <source>
        <dbReference type="ARBA" id="ARBA00006249"/>
    </source>
</evidence>
<protein>
    <submittedName>
        <fullName evidence="10">Tannase/feruloyl esterase family alpha/beta hydrolase</fullName>
    </submittedName>
</protein>
<dbReference type="AlphaFoldDB" id="A0A426FLW9"/>
<comment type="caution">
    <text evidence="10">The sequence shown here is derived from an EMBL/GenBank/DDBJ whole genome shotgun (WGS) entry which is preliminary data.</text>
</comment>
<dbReference type="EMBL" id="RRUE01000002">
    <property type="protein sequence ID" value="RRN43647.1"/>
    <property type="molecule type" value="Genomic_DNA"/>
</dbReference>
<evidence type="ECO:0000256" key="7">
    <source>
        <dbReference type="ARBA" id="ARBA00023157"/>
    </source>
</evidence>
<keyword evidence="5 10" id="KW-0378">Hydrolase</keyword>
<keyword evidence="4 9" id="KW-0732">Signal</keyword>
<dbReference type="InterPro" id="IPR029058">
    <property type="entry name" value="AB_hydrolase_fold"/>
</dbReference>
<feature type="chain" id="PRO_5019003162" evidence="9">
    <location>
        <begin position="36"/>
        <end position="665"/>
    </location>
</feature>
<evidence type="ECO:0000256" key="3">
    <source>
        <dbReference type="ARBA" id="ARBA00022723"/>
    </source>
</evidence>